<keyword evidence="2" id="KW-1185">Reference proteome</keyword>
<comment type="caution">
    <text evidence="1">The sequence shown here is derived from an EMBL/GenBank/DDBJ whole genome shotgun (WGS) entry which is preliminary data.</text>
</comment>
<evidence type="ECO:0000313" key="2">
    <source>
        <dbReference type="Proteomes" id="UP001066276"/>
    </source>
</evidence>
<protein>
    <submittedName>
        <fullName evidence="1">Uncharacterized protein</fullName>
    </submittedName>
</protein>
<accession>A0AAV7VM10</accession>
<dbReference type="AlphaFoldDB" id="A0AAV7VM10"/>
<gene>
    <name evidence="1" type="ORF">NDU88_006142</name>
</gene>
<sequence>MRSAPHQKKKGEYNGSAWCRLCGARREKGGCGERSLVRRQLLLQPAHVPPLTWRSLVLGVWFQRVWEPAVLSGCGPRVS</sequence>
<proteinExistence type="predicted"/>
<evidence type="ECO:0000313" key="1">
    <source>
        <dbReference type="EMBL" id="KAJ1202342.1"/>
    </source>
</evidence>
<reference evidence="1" key="1">
    <citation type="journal article" date="2022" name="bioRxiv">
        <title>Sequencing and chromosome-scale assembly of the giantPleurodeles waltlgenome.</title>
        <authorList>
            <person name="Brown T."/>
            <person name="Elewa A."/>
            <person name="Iarovenko S."/>
            <person name="Subramanian E."/>
            <person name="Araus A.J."/>
            <person name="Petzold A."/>
            <person name="Susuki M."/>
            <person name="Suzuki K.-i.T."/>
            <person name="Hayashi T."/>
            <person name="Toyoda A."/>
            <person name="Oliveira C."/>
            <person name="Osipova E."/>
            <person name="Leigh N.D."/>
            <person name="Simon A."/>
            <person name="Yun M.H."/>
        </authorList>
    </citation>
    <scope>NUCLEOTIDE SEQUENCE</scope>
    <source>
        <strain evidence="1">20211129_DDA</strain>
        <tissue evidence="1">Liver</tissue>
    </source>
</reference>
<dbReference type="Proteomes" id="UP001066276">
    <property type="component" value="Chromosome 2_1"/>
</dbReference>
<name>A0AAV7VM10_PLEWA</name>
<organism evidence="1 2">
    <name type="scientific">Pleurodeles waltl</name>
    <name type="common">Iberian ribbed newt</name>
    <dbReference type="NCBI Taxonomy" id="8319"/>
    <lineage>
        <taxon>Eukaryota</taxon>
        <taxon>Metazoa</taxon>
        <taxon>Chordata</taxon>
        <taxon>Craniata</taxon>
        <taxon>Vertebrata</taxon>
        <taxon>Euteleostomi</taxon>
        <taxon>Amphibia</taxon>
        <taxon>Batrachia</taxon>
        <taxon>Caudata</taxon>
        <taxon>Salamandroidea</taxon>
        <taxon>Salamandridae</taxon>
        <taxon>Pleurodelinae</taxon>
        <taxon>Pleurodeles</taxon>
    </lineage>
</organism>
<dbReference type="EMBL" id="JANPWB010000003">
    <property type="protein sequence ID" value="KAJ1202342.1"/>
    <property type="molecule type" value="Genomic_DNA"/>
</dbReference>